<proteinExistence type="predicted"/>
<feature type="domain" description="HTH cro/C1-type" evidence="1">
    <location>
        <begin position="59"/>
        <end position="114"/>
    </location>
</feature>
<dbReference type="Proteomes" id="UP000683310">
    <property type="component" value="Chromosome"/>
</dbReference>
<dbReference type="CDD" id="cd00093">
    <property type="entry name" value="HTH_XRE"/>
    <property type="match status" value="1"/>
</dbReference>
<name>A0ABX8CL86_9NOCA</name>
<evidence type="ECO:0000313" key="3">
    <source>
        <dbReference type="Proteomes" id="UP000683310"/>
    </source>
</evidence>
<dbReference type="SMART" id="SM00530">
    <property type="entry name" value="HTH_XRE"/>
    <property type="match status" value="1"/>
</dbReference>
<accession>A0ABX8CL86</accession>
<dbReference type="EMBL" id="CP074371">
    <property type="protein sequence ID" value="QVI20324.1"/>
    <property type="molecule type" value="Genomic_DNA"/>
</dbReference>
<dbReference type="SUPFAM" id="SSF47413">
    <property type="entry name" value="lambda repressor-like DNA-binding domains"/>
    <property type="match status" value="1"/>
</dbReference>
<keyword evidence="3" id="KW-1185">Reference proteome</keyword>
<evidence type="ECO:0000259" key="1">
    <source>
        <dbReference type="PROSITE" id="PS50943"/>
    </source>
</evidence>
<dbReference type="RefSeq" id="WP_213556434.1">
    <property type="nucleotide sequence ID" value="NZ_JBHZDI010000047.1"/>
</dbReference>
<dbReference type="InterPro" id="IPR010982">
    <property type="entry name" value="Lambda_DNA-bd_dom_sf"/>
</dbReference>
<dbReference type="Pfam" id="PF01381">
    <property type="entry name" value="HTH_3"/>
    <property type="match status" value="1"/>
</dbReference>
<sequence length="125" mass="13064">MTSGKTRPQAVVQDEAVVAEVAAKPVSREVVAPEPVVEQVVAETVAAGQPDIQALAERVKARRRENSWTQADVAKKGGPSAGSISQIERCLIEEPAPDLLAKLDTALEWPSGTADSIVRGLVAAG</sequence>
<protein>
    <submittedName>
        <fullName evidence="2">Helix-turn-helix transcriptional regulator</fullName>
    </submittedName>
</protein>
<dbReference type="Gene3D" id="1.10.260.40">
    <property type="entry name" value="lambda repressor-like DNA-binding domains"/>
    <property type="match status" value="1"/>
</dbReference>
<evidence type="ECO:0000313" key="2">
    <source>
        <dbReference type="EMBL" id="QVI20324.1"/>
    </source>
</evidence>
<dbReference type="InterPro" id="IPR001387">
    <property type="entry name" value="Cro/C1-type_HTH"/>
</dbReference>
<organism evidence="2 3">
    <name type="scientific">Nocardia tengchongensis</name>
    <dbReference type="NCBI Taxonomy" id="2055889"/>
    <lineage>
        <taxon>Bacteria</taxon>
        <taxon>Bacillati</taxon>
        <taxon>Actinomycetota</taxon>
        <taxon>Actinomycetes</taxon>
        <taxon>Mycobacteriales</taxon>
        <taxon>Nocardiaceae</taxon>
        <taxon>Nocardia</taxon>
    </lineage>
</organism>
<dbReference type="PROSITE" id="PS50943">
    <property type="entry name" value="HTH_CROC1"/>
    <property type="match status" value="1"/>
</dbReference>
<gene>
    <name evidence="2" type="ORF">KHQ06_29680</name>
</gene>
<reference evidence="2 3" key="1">
    <citation type="submission" date="2021-04" db="EMBL/GenBank/DDBJ databases">
        <title>Nocardia tengchongensis.</title>
        <authorList>
            <person name="Zhuang k."/>
            <person name="Ran Y."/>
            <person name="Li W."/>
        </authorList>
    </citation>
    <scope>NUCLEOTIDE SEQUENCE [LARGE SCALE GENOMIC DNA]</scope>
    <source>
        <strain evidence="2 3">CFH S0057</strain>
    </source>
</reference>